<proteinExistence type="predicted"/>
<evidence type="ECO:0000313" key="3">
    <source>
        <dbReference type="Proteomes" id="UP000559256"/>
    </source>
</evidence>
<sequence length="92" mass="10557">MFLGQQANNPVKGTCLLEHQLHCPGNLLIPSHIEFPSPVMPRYSFRNIEFALGQCQQQLNKENRRKEISDGINHRIKNGEMQEKDRSISGEI</sequence>
<accession>A0A8H5CM84</accession>
<feature type="region of interest" description="Disordered" evidence="1">
    <location>
        <begin position="61"/>
        <end position="92"/>
    </location>
</feature>
<organism evidence="2 3">
    <name type="scientific">Tetrapyrgos nigripes</name>
    <dbReference type="NCBI Taxonomy" id="182062"/>
    <lineage>
        <taxon>Eukaryota</taxon>
        <taxon>Fungi</taxon>
        <taxon>Dikarya</taxon>
        <taxon>Basidiomycota</taxon>
        <taxon>Agaricomycotina</taxon>
        <taxon>Agaricomycetes</taxon>
        <taxon>Agaricomycetidae</taxon>
        <taxon>Agaricales</taxon>
        <taxon>Marasmiineae</taxon>
        <taxon>Marasmiaceae</taxon>
        <taxon>Tetrapyrgos</taxon>
    </lineage>
</organism>
<dbReference type="AlphaFoldDB" id="A0A8H5CM84"/>
<evidence type="ECO:0000313" key="2">
    <source>
        <dbReference type="EMBL" id="KAF5343418.1"/>
    </source>
</evidence>
<keyword evidence="3" id="KW-1185">Reference proteome</keyword>
<gene>
    <name evidence="2" type="ORF">D9758_011831</name>
</gene>
<evidence type="ECO:0000256" key="1">
    <source>
        <dbReference type="SAM" id="MobiDB-lite"/>
    </source>
</evidence>
<dbReference type="Proteomes" id="UP000559256">
    <property type="component" value="Unassembled WGS sequence"/>
</dbReference>
<reference evidence="2 3" key="1">
    <citation type="journal article" date="2020" name="ISME J.">
        <title>Uncovering the hidden diversity of litter-decomposition mechanisms in mushroom-forming fungi.</title>
        <authorList>
            <person name="Floudas D."/>
            <person name="Bentzer J."/>
            <person name="Ahren D."/>
            <person name="Johansson T."/>
            <person name="Persson P."/>
            <person name="Tunlid A."/>
        </authorList>
    </citation>
    <scope>NUCLEOTIDE SEQUENCE [LARGE SCALE GENOMIC DNA]</scope>
    <source>
        <strain evidence="2 3">CBS 291.85</strain>
    </source>
</reference>
<comment type="caution">
    <text evidence="2">The sequence shown here is derived from an EMBL/GenBank/DDBJ whole genome shotgun (WGS) entry which is preliminary data.</text>
</comment>
<dbReference type="EMBL" id="JAACJM010000140">
    <property type="protein sequence ID" value="KAF5343418.1"/>
    <property type="molecule type" value="Genomic_DNA"/>
</dbReference>
<protein>
    <submittedName>
        <fullName evidence="2">Uncharacterized protein</fullName>
    </submittedName>
</protein>
<name>A0A8H5CM84_9AGAR</name>